<dbReference type="InterPro" id="IPR050189">
    <property type="entry name" value="MFS_Efflux_Transporters"/>
</dbReference>
<feature type="transmembrane region" description="Helical" evidence="6">
    <location>
        <begin position="153"/>
        <end position="174"/>
    </location>
</feature>
<gene>
    <name evidence="8" type="ORF">BN1047_04626</name>
</gene>
<keyword evidence="4 6" id="KW-1133">Transmembrane helix</keyword>
<feature type="transmembrane region" description="Helical" evidence="6">
    <location>
        <begin position="322"/>
        <end position="340"/>
    </location>
</feature>
<dbReference type="InterPro" id="IPR011701">
    <property type="entry name" value="MFS"/>
</dbReference>
<keyword evidence="2" id="KW-1003">Cell membrane</keyword>
<feature type="transmembrane region" description="Helical" evidence="6">
    <location>
        <begin position="65"/>
        <end position="85"/>
    </location>
</feature>
<dbReference type="Pfam" id="PF07690">
    <property type="entry name" value="MFS_1"/>
    <property type="match status" value="1"/>
</dbReference>
<evidence type="ECO:0000313" key="8">
    <source>
        <dbReference type="EMBL" id="CDQ46714.1"/>
    </source>
</evidence>
<dbReference type="InterPro" id="IPR020846">
    <property type="entry name" value="MFS_dom"/>
</dbReference>
<organism evidence="8 9">
    <name type="scientific">Mycolicibacterium neoaurum</name>
    <name type="common">Mycobacterium neoaurum</name>
    <dbReference type="NCBI Taxonomy" id="1795"/>
    <lineage>
        <taxon>Bacteria</taxon>
        <taxon>Bacillati</taxon>
        <taxon>Actinomycetota</taxon>
        <taxon>Actinomycetes</taxon>
        <taxon>Mycobacteriales</taxon>
        <taxon>Mycobacteriaceae</taxon>
        <taxon>Mycolicibacterium</taxon>
    </lineage>
</organism>
<dbReference type="GO" id="GO:0022857">
    <property type="term" value="F:transmembrane transporter activity"/>
    <property type="evidence" value="ECO:0007669"/>
    <property type="project" value="InterPro"/>
</dbReference>
<feature type="transmembrane region" description="Helical" evidence="6">
    <location>
        <begin position="352"/>
        <end position="374"/>
    </location>
</feature>
<feature type="domain" description="Major facilitator superfamily (MFS) profile" evidence="7">
    <location>
        <begin position="4"/>
        <end position="374"/>
    </location>
</feature>
<dbReference type="EMBL" id="LK021341">
    <property type="protein sequence ID" value="CDQ46714.1"/>
    <property type="molecule type" value="Genomic_DNA"/>
</dbReference>
<dbReference type="Proteomes" id="UP000028864">
    <property type="component" value="Unassembled WGS sequence"/>
</dbReference>
<keyword evidence="3 6" id="KW-0812">Transmembrane</keyword>
<dbReference type="InterPro" id="IPR036259">
    <property type="entry name" value="MFS_trans_sf"/>
</dbReference>
<reference evidence="8" key="1">
    <citation type="submission" date="2014-05" db="EMBL/GenBank/DDBJ databases">
        <authorList>
            <person name="Urmite Genomes"/>
        </authorList>
    </citation>
    <scope>NUCLEOTIDE SEQUENCE</scope>
    <source>
        <strain evidence="8">DSM 44074</strain>
    </source>
</reference>
<dbReference type="NCBIfam" id="NF033135">
    <property type="entry name" value="cmx_cmrA"/>
    <property type="match status" value="1"/>
</dbReference>
<feature type="transmembrane region" description="Helical" evidence="6">
    <location>
        <begin position="286"/>
        <end position="310"/>
    </location>
</feature>
<accession>A0AAV2WQZ1</accession>
<proteinExistence type="predicted"/>
<dbReference type="CDD" id="cd17324">
    <property type="entry name" value="MFS_NepI_like"/>
    <property type="match status" value="1"/>
</dbReference>
<sequence>MSRTLYLLALAVFAMGTSEFMLAGLVPDIAADLGVPVGAAGLLTSVFAAGMVIGAPVMAACARRLPLRTSLTTFLLVFAAAHVVAASTTSFALLLGTRVLAALANAGFLAVALRAATASVALAVLLAGTTLAMVLGVPAGALLGMLLGWRATFWAVALLCVPALIGIVAGIRSGPPPEPERVSLRAELAQLRSPALAVVMVLAAAVNGATFAAFTFLAPVVTDTAGLDRSWITVPLMLFGIGSYLGVRLAGRLSDDRPGTVMFTGGPLLVLGWVALGTWAGHPWALLVLVFGQGVLSFAVGATLITRVLYAASGAPTMAGSYATAALNLGAVCGPAVAGLTLTGPAGPLGPVWTAAALSTVGVVCALFAPHLVAGFRGGSPTSR</sequence>
<evidence type="ECO:0000256" key="3">
    <source>
        <dbReference type="ARBA" id="ARBA00022692"/>
    </source>
</evidence>
<evidence type="ECO:0000256" key="1">
    <source>
        <dbReference type="ARBA" id="ARBA00004651"/>
    </source>
</evidence>
<feature type="transmembrane region" description="Helical" evidence="6">
    <location>
        <begin position="230"/>
        <end position="247"/>
    </location>
</feature>
<dbReference type="Gene3D" id="1.20.1250.20">
    <property type="entry name" value="MFS general substrate transporter like domains"/>
    <property type="match status" value="1"/>
</dbReference>
<evidence type="ECO:0000256" key="4">
    <source>
        <dbReference type="ARBA" id="ARBA00022989"/>
    </source>
</evidence>
<reference evidence="8" key="2">
    <citation type="submission" date="2015-09" db="EMBL/GenBank/DDBJ databases">
        <title>Draft genome sequence of Mycobacterium neoaurum DSM 44074.</title>
        <authorList>
            <person name="Croce O."/>
            <person name="Robert C."/>
            <person name="Raoult D."/>
            <person name="Drancourt M."/>
        </authorList>
    </citation>
    <scope>NUCLEOTIDE SEQUENCE</scope>
    <source>
        <strain evidence="8">DSM 44074</strain>
    </source>
</reference>
<evidence type="ECO:0000256" key="5">
    <source>
        <dbReference type="ARBA" id="ARBA00023136"/>
    </source>
</evidence>
<evidence type="ECO:0000256" key="2">
    <source>
        <dbReference type="ARBA" id="ARBA00022475"/>
    </source>
</evidence>
<dbReference type="PROSITE" id="PS50850">
    <property type="entry name" value="MFS"/>
    <property type="match status" value="1"/>
</dbReference>
<feature type="transmembrane region" description="Helical" evidence="6">
    <location>
        <begin position="91"/>
        <end position="113"/>
    </location>
</feature>
<feature type="transmembrane region" description="Helical" evidence="6">
    <location>
        <begin position="195"/>
        <end position="218"/>
    </location>
</feature>
<comment type="subcellular location">
    <subcellularLocation>
        <location evidence="1">Cell membrane</location>
        <topology evidence="1">Multi-pass membrane protein</topology>
    </subcellularLocation>
</comment>
<name>A0AAV2WQZ1_MYCNE</name>
<dbReference type="PANTHER" id="PTHR43124:SF3">
    <property type="entry name" value="CHLORAMPHENICOL EFFLUX PUMP RV0191"/>
    <property type="match status" value="1"/>
</dbReference>
<dbReference type="AlphaFoldDB" id="A0AAV2WQZ1"/>
<evidence type="ECO:0000313" key="9">
    <source>
        <dbReference type="Proteomes" id="UP000028864"/>
    </source>
</evidence>
<dbReference type="RefSeq" id="WP_042510048.1">
    <property type="nucleotide sequence ID" value="NZ_LK021341.1"/>
</dbReference>
<feature type="transmembrane region" description="Helical" evidence="6">
    <location>
        <begin position="259"/>
        <end position="280"/>
    </location>
</feature>
<evidence type="ECO:0000259" key="7">
    <source>
        <dbReference type="PROSITE" id="PS50850"/>
    </source>
</evidence>
<evidence type="ECO:0000256" key="6">
    <source>
        <dbReference type="SAM" id="Phobius"/>
    </source>
</evidence>
<feature type="transmembrane region" description="Helical" evidence="6">
    <location>
        <begin position="120"/>
        <end position="147"/>
    </location>
</feature>
<dbReference type="SUPFAM" id="SSF103473">
    <property type="entry name" value="MFS general substrate transporter"/>
    <property type="match status" value="1"/>
</dbReference>
<protein>
    <submittedName>
        <fullName evidence="8">Chloramphenicol resistance protein</fullName>
    </submittedName>
</protein>
<keyword evidence="5 6" id="KW-0472">Membrane</keyword>
<feature type="transmembrane region" description="Helical" evidence="6">
    <location>
        <begin position="33"/>
        <end position="53"/>
    </location>
</feature>
<dbReference type="PANTHER" id="PTHR43124">
    <property type="entry name" value="PURINE EFFLUX PUMP PBUE"/>
    <property type="match status" value="1"/>
</dbReference>
<dbReference type="GO" id="GO:0005886">
    <property type="term" value="C:plasma membrane"/>
    <property type="evidence" value="ECO:0007669"/>
    <property type="project" value="UniProtKB-SubCell"/>
</dbReference>